<keyword evidence="3" id="KW-1185">Reference proteome</keyword>
<organism evidence="2 3">
    <name type="scientific">Rhodoplanes roseus</name>
    <dbReference type="NCBI Taxonomy" id="29409"/>
    <lineage>
        <taxon>Bacteria</taxon>
        <taxon>Pseudomonadati</taxon>
        <taxon>Pseudomonadota</taxon>
        <taxon>Alphaproteobacteria</taxon>
        <taxon>Hyphomicrobiales</taxon>
        <taxon>Nitrobacteraceae</taxon>
        <taxon>Rhodoplanes</taxon>
    </lineage>
</organism>
<feature type="region of interest" description="Disordered" evidence="1">
    <location>
        <begin position="1"/>
        <end position="24"/>
    </location>
</feature>
<evidence type="ECO:0000256" key="1">
    <source>
        <dbReference type="SAM" id="MobiDB-lite"/>
    </source>
</evidence>
<name>A0A327KVX0_9BRAD</name>
<evidence type="ECO:0000313" key="2">
    <source>
        <dbReference type="EMBL" id="RAI43030.1"/>
    </source>
</evidence>
<dbReference type="EMBL" id="NPEX01000111">
    <property type="protein sequence ID" value="RAI43030.1"/>
    <property type="molecule type" value="Genomic_DNA"/>
</dbReference>
<comment type="caution">
    <text evidence="2">The sequence shown here is derived from an EMBL/GenBank/DDBJ whole genome shotgun (WGS) entry which is preliminary data.</text>
</comment>
<feature type="non-terminal residue" evidence="2">
    <location>
        <position position="271"/>
    </location>
</feature>
<evidence type="ECO:0008006" key="4">
    <source>
        <dbReference type="Google" id="ProtNLM"/>
    </source>
</evidence>
<accession>A0A327KVX0</accession>
<dbReference type="InterPro" id="IPR029044">
    <property type="entry name" value="Nucleotide-diphossugar_trans"/>
</dbReference>
<proteinExistence type="predicted"/>
<evidence type="ECO:0000313" key="3">
    <source>
        <dbReference type="Proteomes" id="UP000249130"/>
    </source>
</evidence>
<dbReference type="Proteomes" id="UP000249130">
    <property type="component" value="Unassembled WGS sequence"/>
</dbReference>
<sequence>MRALVLADRPAPGAPISDAPTSGATPTAALLRPLGGVPLLARQMRILAREGVRRIGIAATGPEAGPLRDLAAAEAARLGLVLEDGRSSPDAPTLVIDGPVLFDIDLARLAEVHASRTAALTVVAQPTLQPRDSDLLAERDGRIVAVVPKHRPSPQDQRNLSPAGIWLAAPGVLPNPGPDFRPDVVRDLLPALLAAGRPVACRPTTEYLARLDDEAAVAAAEADLAAGRPEALRLGHRRPALLLDVDGVLNHDPGPQGALAPDDIVMVAGAG</sequence>
<gene>
    <name evidence="2" type="ORF">CH341_16505</name>
</gene>
<dbReference type="AlphaFoldDB" id="A0A327KVX0"/>
<dbReference type="Gene3D" id="3.90.550.10">
    <property type="entry name" value="Spore Coat Polysaccharide Biosynthesis Protein SpsA, Chain A"/>
    <property type="match status" value="1"/>
</dbReference>
<reference evidence="2 3" key="1">
    <citation type="submission" date="2017-07" db="EMBL/GenBank/DDBJ databases">
        <title>Draft Genome Sequences of Select Purple Nonsulfur Bacteria.</title>
        <authorList>
            <person name="Lasarre B."/>
            <person name="Mckinlay J.B."/>
        </authorList>
    </citation>
    <scope>NUCLEOTIDE SEQUENCE [LARGE SCALE GENOMIC DNA]</scope>
    <source>
        <strain evidence="2 3">DSM 5909</strain>
    </source>
</reference>
<dbReference type="SUPFAM" id="SSF53448">
    <property type="entry name" value="Nucleotide-diphospho-sugar transferases"/>
    <property type="match status" value="1"/>
</dbReference>
<protein>
    <recommendedName>
        <fullName evidence="4">MobA-like NTP transferase domain-containing protein</fullName>
    </recommendedName>
</protein>